<dbReference type="PANTHER" id="PTHR34261:SF1">
    <property type="entry name" value="TUBULIN POLYMERIZATION-PROMOTING PROTEIN"/>
    <property type="match status" value="1"/>
</dbReference>
<evidence type="ECO:0000313" key="3">
    <source>
        <dbReference type="Proteomes" id="UP000261540"/>
    </source>
</evidence>
<dbReference type="PANTHER" id="PTHR34261">
    <property type="entry name" value="APC REGULATOR OF WNT-SIGNALING PATHWAY-RELATED"/>
    <property type="match status" value="1"/>
</dbReference>
<evidence type="ECO:0000256" key="1">
    <source>
        <dbReference type="SAM" id="MobiDB-lite"/>
    </source>
</evidence>
<proteinExistence type="predicted"/>
<sequence length="357" mass="40697">MGVPVSTTRVIRKIIQLTVAREVAELPFALTGNPHTPGGFHCLRILTLTLQGSLFICLDGYYWCSTRKGWDYCSPRNNYDYSGNACSKDHLCGKHGYDYYWCNLEKGDWGYCAPVEPRAMIHQTRYQKDCIDNCQYYEFGKYFWCHTQDGYEYCSPLPDVTYQNEPCRPDNKCDTHGEEYSWCYTDETHWDYCGVINPGECRNSLPRRSKRQPNTAGVIHTCKDQNGRVITFRGDGNRGIADSNKKLRNEALDLINQWSHPSLSNPGTISKSSNVRIDLQGSFNRNNLRYHNLQIQMNTQRSSGSSTTIAQASVPDGTSDEYIRLALKLSLEKGVKVEVSPPETNQSTRTCGRSRQK</sequence>
<name>A0A3B3TCY9_9TELE</name>
<dbReference type="Ensembl" id="ENSPKIT00000021646.1">
    <property type="protein sequence ID" value="ENSPKIP00000040624.1"/>
    <property type="gene ID" value="ENSPKIG00000017514.1"/>
</dbReference>
<dbReference type="GeneTree" id="ENSGT00390000018035"/>
<organism evidence="2 3">
    <name type="scientific">Paramormyrops kingsleyae</name>
    <dbReference type="NCBI Taxonomy" id="1676925"/>
    <lineage>
        <taxon>Eukaryota</taxon>
        <taxon>Metazoa</taxon>
        <taxon>Chordata</taxon>
        <taxon>Craniata</taxon>
        <taxon>Vertebrata</taxon>
        <taxon>Euteleostomi</taxon>
        <taxon>Actinopterygii</taxon>
        <taxon>Neopterygii</taxon>
        <taxon>Teleostei</taxon>
        <taxon>Osteoglossocephala</taxon>
        <taxon>Osteoglossomorpha</taxon>
        <taxon>Osteoglossiformes</taxon>
        <taxon>Mormyridae</taxon>
        <taxon>Paramormyrops</taxon>
    </lineage>
</organism>
<evidence type="ECO:0000313" key="2">
    <source>
        <dbReference type="Ensembl" id="ENSPKIP00000040624.1"/>
    </source>
</evidence>
<feature type="region of interest" description="Disordered" evidence="1">
    <location>
        <begin position="337"/>
        <end position="357"/>
    </location>
</feature>
<reference evidence="2" key="1">
    <citation type="submission" date="2025-08" db="UniProtKB">
        <authorList>
            <consortium name="Ensembl"/>
        </authorList>
    </citation>
    <scope>IDENTIFICATION</scope>
</reference>
<keyword evidence="3" id="KW-1185">Reference proteome</keyword>
<accession>A0A3B3TCY9</accession>
<dbReference type="Proteomes" id="UP000261540">
    <property type="component" value="Unplaced"/>
</dbReference>
<feature type="compositionally biased region" description="Polar residues" evidence="1">
    <location>
        <begin position="342"/>
        <end position="351"/>
    </location>
</feature>
<reference evidence="2" key="2">
    <citation type="submission" date="2025-09" db="UniProtKB">
        <authorList>
            <consortium name="Ensembl"/>
        </authorList>
    </citation>
    <scope>IDENTIFICATION</scope>
</reference>
<dbReference type="InterPro" id="IPR053358">
    <property type="entry name" value="Diff-assoc_signaling"/>
</dbReference>
<protein>
    <submittedName>
        <fullName evidence="2">Uncharacterized protein</fullName>
    </submittedName>
</protein>
<dbReference type="AlphaFoldDB" id="A0A3B3TCY9"/>